<accession>A0A1G1ZMH4</accession>
<reference evidence="1 2" key="1">
    <citation type="journal article" date="2016" name="Nat. Commun.">
        <title>Thousands of microbial genomes shed light on interconnected biogeochemical processes in an aquifer system.</title>
        <authorList>
            <person name="Anantharaman K."/>
            <person name="Brown C.T."/>
            <person name="Hug L.A."/>
            <person name="Sharon I."/>
            <person name="Castelle C.J."/>
            <person name="Probst A.J."/>
            <person name="Thomas B.C."/>
            <person name="Singh A."/>
            <person name="Wilkins M.J."/>
            <person name="Karaoz U."/>
            <person name="Brodie E.L."/>
            <person name="Williams K.H."/>
            <person name="Hubbard S.S."/>
            <person name="Banfield J.F."/>
        </authorList>
    </citation>
    <scope>NUCLEOTIDE SEQUENCE [LARGE SCALE GENOMIC DNA]</scope>
</reference>
<comment type="caution">
    <text evidence="1">The sequence shown here is derived from an EMBL/GenBank/DDBJ whole genome shotgun (WGS) entry which is preliminary data.</text>
</comment>
<dbReference type="EMBL" id="MHJJ01000006">
    <property type="protein sequence ID" value="OGY65868.1"/>
    <property type="molecule type" value="Genomic_DNA"/>
</dbReference>
<protein>
    <recommendedName>
        <fullName evidence="3">SHS2 domain-containing protein</fullName>
    </recommendedName>
</protein>
<proteinExistence type="predicted"/>
<name>A0A1G1ZMH4_9BACT</name>
<sequence length="404" mass="46384">MRLVNFKELFSNFLSLFQNEDRFLVVEILHHELRAASINADFANKEIFVKKVWQTPISLENNQNPLDAIRKFLLKIKNLSKYRIILSLDSSLATTVYSSSALVHQHTKEPIDEAELDNLISQAIWKFFDRQRNRVAVKMKISDVDVLLTDVRIRGIKLDGHRVINPLGFQAKSVEFYLSQTFAPRAFIKELKEFLPEDRLLFVTEAGAAWSNVLLKSEESGSFLLVNLFPEQTSLFHADDGRVCHWGHIGWGEKNLHSVLARHLAVSPETSSAIFKIYFENKGSPAFIKKIEKVLMEELRVLAKHLETATNKTDAKFVYLNSFYNLPPVVFSSGFRGVFDKPIRMDLASSDFFGEKLGIKVKFKKGLKMNNKFATLATLLESHLSPQNDKISRMARRRVRWLLP</sequence>
<organism evidence="1 2">
    <name type="scientific">Candidatus Harrisonbacteria bacterium RIFCSPLOWO2_01_FULL_44_18</name>
    <dbReference type="NCBI Taxonomy" id="1798407"/>
    <lineage>
        <taxon>Bacteria</taxon>
        <taxon>Candidatus Harrisoniibacteriota</taxon>
    </lineage>
</organism>
<dbReference type="STRING" id="1798407.A3A16_02285"/>
<evidence type="ECO:0000313" key="1">
    <source>
        <dbReference type="EMBL" id="OGY65868.1"/>
    </source>
</evidence>
<gene>
    <name evidence="1" type="ORF">A3A16_02285</name>
</gene>
<evidence type="ECO:0000313" key="2">
    <source>
        <dbReference type="Proteomes" id="UP000177942"/>
    </source>
</evidence>
<evidence type="ECO:0008006" key="3">
    <source>
        <dbReference type="Google" id="ProtNLM"/>
    </source>
</evidence>
<dbReference type="Proteomes" id="UP000177942">
    <property type="component" value="Unassembled WGS sequence"/>
</dbReference>
<dbReference type="AlphaFoldDB" id="A0A1G1ZMH4"/>